<feature type="compositionally biased region" description="Basic and acidic residues" evidence="11">
    <location>
        <begin position="817"/>
        <end position="832"/>
    </location>
</feature>
<dbReference type="SMART" id="SM00630">
    <property type="entry name" value="Sema"/>
    <property type="match status" value="1"/>
</dbReference>
<dbReference type="GO" id="GO:0001755">
    <property type="term" value="P:neural crest cell migration"/>
    <property type="evidence" value="ECO:0007669"/>
    <property type="project" value="TreeGrafter"/>
</dbReference>
<proteinExistence type="inferred from homology"/>
<dbReference type="GO" id="GO:0005615">
    <property type="term" value="C:extracellular space"/>
    <property type="evidence" value="ECO:0007669"/>
    <property type="project" value="TreeGrafter"/>
</dbReference>
<name>A0A9B0TWD8_CHRAS</name>
<dbReference type="SUPFAM" id="SSF48726">
    <property type="entry name" value="Immunoglobulin"/>
    <property type="match status" value="1"/>
</dbReference>
<keyword evidence="3" id="KW-0217">Developmental protein</keyword>
<feature type="signal peptide" evidence="13">
    <location>
        <begin position="1"/>
        <end position="21"/>
    </location>
</feature>
<evidence type="ECO:0000259" key="14">
    <source>
        <dbReference type="PROSITE" id="PS50835"/>
    </source>
</evidence>
<dbReference type="InterPro" id="IPR036352">
    <property type="entry name" value="Semap_dom_sf"/>
</dbReference>
<gene>
    <name evidence="17" type="primary">SEMA4D</name>
</gene>
<keyword evidence="16" id="KW-1185">Reference proteome</keyword>
<dbReference type="GO" id="GO:0007411">
    <property type="term" value="P:axon guidance"/>
    <property type="evidence" value="ECO:0007669"/>
    <property type="project" value="TreeGrafter"/>
</dbReference>
<dbReference type="InterPro" id="IPR001627">
    <property type="entry name" value="Semap_dom"/>
</dbReference>
<evidence type="ECO:0000313" key="17">
    <source>
        <dbReference type="RefSeq" id="XP_006872646.1"/>
    </source>
</evidence>
<dbReference type="Pfam" id="PF01437">
    <property type="entry name" value="PSI"/>
    <property type="match status" value="1"/>
</dbReference>
<keyword evidence="4" id="KW-0221">Differentiation</keyword>
<dbReference type="PROSITE" id="PS51004">
    <property type="entry name" value="SEMA"/>
    <property type="match status" value="1"/>
</dbReference>
<dbReference type="GO" id="GO:0071526">
    <property type="term" value="P:semaphorin-plexin signaling pathway"/>
    <property type="evidence" value="ECO:0007669"/>
    <property type="project" value="TreeGrafter"/>
</dbReference>
<dbReference type="SUPFAM" id="SSF103575">
    <property type="entry name" value="Plexin repeat"/>
    <property type="match status" value="1"/>
</dbReference>
<evidence type="ECO:0000256" key="8">
    <source>
        <dbReference type="ARBA" id="ARBA00023180"/>
    </source>
</evidence>
<dbReference type="SUPFAM" id="SSF101912">
    <property type="entry name" value="Sema domain"/>
    <property type="match status" value="1"/>
</dbReference>
<dbReference type="GO" id="GO:0043931">
    <property type="term" value="P:ossification involved in bone maturation"/>
    <property type="evidence" value="ECO:0007669"/>
    <property type="project" value="TreeGrafter"/>
</dbReference>
<dbReference type="InterPro" id="IPR027231">
    <property type="entry name" value="Semaphorin"/>
</dbReference>
<comment type="similarity">
    <text evidence="2">Belongs to the semaphorin family.</text>
</comment>
<dbReference type="GO" id="GO:0005886">
    <property type="term" value="C:plasma membrane"/>
    <property type="evidence" value="ECO:0007669"/>
    <property type="project" value="TreeGrafter"/>
</dbReference>
<dbReference type="InterPro" id="IPR013151">
    <property type="entry name" value="Immunoglobulin_dom"/>
</dbReference>
<dbReference type="RefSeq" id="XP_006872646.1">
    <property type="nucleotide sequence ID" value="XM_006872584.1"/>
</dbReference>
<dbReference type="PANTHER" id="PTHR11036:SF18">
    <property type="entry name" value="SEMAPHORIN-4D"/>
    <property type="match status" value="1"/>
</dbReference>
<dbReference type="Proteomes" id="UP000504623">
    <property type="component" value="Unplaced"/>
</dbReference>
<dbReference type="AlphaFoldDB" id="A0A9B0TWD8"/>
<evidence type="ECO:0000256" key="13">
    <source>
        <dbReference type="SAM" id="SignalP"/>
    </source>
</evidence>
<dbReference type="FunFam" id="2.60.40.10:FF:000647">
    <property type="entry name" value="Semaphorin-4D"/>
    <property type="match status" value="1"/>
</dbReference>
<evidence type="ECO:0000256" key="3">
    <source>
        <dbReference type="ARBA" id="ARBA00022473"/>
    </source>
</evidence>
<keyword evidence="9" id="KW-0393">Immunoglobulin domain</keyword>
<comment type="subcellular location">
    <subcellularLocation>
        <location evidence="1">Membrane</location>
    </subcellularLocation>
</comment>
<dbReference type="GO" id="GO:0030215">
    <property type="term" value="F:semaphorin receptor binding"/>
    <property type="evidence" value="ECO:0007669"/>
    <property type="project" value="InterPro"/>
</dbReference>
<evidence type="ECO:0000313" key="16">
    <source>
        <dbReference type="Proteomes" id="UP000504623"/>
    </source>
</evidence>
<evidence type="ECO:0000256" key="6">
    <source>
        <dbReference type="ARBA" id="ARBA00023136"/>
    </source>
</evidence>
<dbReference type="Gene3D" id="2.130.10.10">
    <property type="entry name" value="YVTN repeat-like/Quinoprotein amine dehydrogenase"/>
    <property type="match status" value="1"/>
</dbReference>
<dbReference type="PANTHER" id="PTHR11036">
    <property type="entry name" value="SEMAPHORIN"/>
    <property type="match status" value="1"/>
</dbReference>
<evidence type="ECO:0000259" key="15">
    <source>
        <dbReference type="PROSITE" id="PS51004"/>
    </source>
</evidence>
<evidence type="ECO:0000256" key="5">
    <source>
        <dbReference type="ARBA" id="ARBA00022902"/>
    </source>
</evidence>
<evidence type="ECO:0000256" key="1">
    <source>
        <dbReference type="ARBA" id="ARBA00004370"/>
    </source>
</evidence>
<dbReference type="FunFam" id="2.130.10.10:FF:000120">
    <property type="entry name" value="Semaphorin 4D"/>
    <property type="match status" value="1"/>
</dbReference>
<keyword evidence="13" id="KW-0732">Signal</keyword>
<feature type="domain" description="Ig-like" evidence="14">
    <location>
        <begin position="552"/>
        <end position="634"/>
    </location>
</feature>
<evidence type="ECO:0000256" key="2">
    <source>
        <dbReference type="ARBA" id="ARBA00009492"/>
    </source>
</evidence>
<evidence type="ECO:0000256" key="9">
    <source>
        <dbReference type="ARBA" id="ARBA00023319"/>
    </source>
</evidence>
<dbReference type="InterPro" id="IPR007110">
    <property type="entry name" value="Ig-like_dom"/>
</dbReference>
<keyword evidence="6 12" id="KW-0472">Membrane</keyword>
<dbReference type="InterPro" id="IPR015943">
    <property type="entry name" value="WD40/YVTN_repeat-like_dom_sf"/>
</dbReference>
<feature type="domain" description="Sema" evidence="15">
    <location>
        <begin position="17"/>
        <end position="498"/>
    </location>
</feature>
<dbReference type="GO" id="GO:0000122">
    <property type="term" value="P:negative regulation of transcription by RNA polymerase II"/>
    <property type="evidence" value="ECO:0007669"/>
    <property type="project" value="TreeGrafter"/>
</dbReference>
<feature type="transmembrane region" description="Helical" evidence="12">
    <location>
        <begin position="725"/>
        <end position="746"/>
    </location>
</feature>
<feature type="chain" id="PRO_5039183493" evidence="13">
    <location>
        <begin position="22"/>
        <end position="852"/>
    </location>
</feature>
<dbReference type="CTD" id="10507"/>
<keyword evidence="8" id="KW-0325">Glycoprotein</keyword>
<sequence length="852" mass="95640">MCVPMPGLLTALAVVFGTAVAFAPVPRITWEHREVGLVHFHEPGIFNYSTLLLSEDKDTLYVGAREAVFAVNALHIAEKQHEIYWKVSEDKKLKCADKGKSKQTECLNYIRVLQPLDANTLYVCGTNAFQPTCDHLSLTPFKFLGKNEDGKGRCPFDPAQSYTSIMVDGELYSGTSYNFLGSEPIISRHSSQSPLRTEYAIPWLNEPSFIFADVIRRNLSDAEGQDDKVYFFFMEVSVEYEFVFKLMIPRIARVCKGDQGGLRTLQKKWTSFLKARLICSKPDSNLIFNILRDVFVLRGPWLKEPVFYAVFTPQLNNMGLSAVCAYNLSTVEEVFSHGKYMQSTMVEQSHTKWVRYNGEVPKPRPGACINNEARAANFTSSLNLPDKTLQFVKDHPLMDDSVIPTDGRTQLIKKDVNYTQIVVERVQALDRTIYDVMFLSTDRGALHKAISLENDMHIIEETQLFQDFEPVHTLLLSSKKDKKFVYAGSNSGVVQAPVAFCRKHSTCVACVLARDPYCAWNPHASVCVALHQEHVSGRGLIQDVRGGVSACPDRVKESYGQHFFKHGGTAELKCSQKSNLARVVWKFQNGMVKADSPKYILVGGKNLLIFNLSKEDSGVYQCLSEEMVKNKTVSQVLAKHVLEVQLLSYTRAPPSRTASRVLAETSVGTSPQTSAVQISTLPPVMTTPPHLVPTSTPCQPKIVINTVPQIHSEKTMYLKSSDNRLLMFLSLFFFALLLLLFSYNCYKGYLPAQCLKFRSVMVLGKKKSKSDFSDCEQNVKETLVEQGSFSQQNGEQPKPALDTGYETEQDTITSKLPTDREDSQRMDDLPVKDKPFDVKCELKYADSDADGD</sequence>
<evidence type="ECO:0000256" key="11">
    <source>
        <dbReference type="SAM" id="MobiDB-lite"/>
    </source>
</evidence>
<keyword evidence="7" id="KW-1015">Disulfide bond</keyword>
<dbReference type="GO" id="GO:0030335">
    <property type="term" value="P:positive regulation of cell migration"/>
    <property type="evidence" value="ECO:0007669"/>
    <property type="project" value="TreeGrafter"/>
</dbReference>
<dbReference type="Pfam" id="PF00047">
    <property type="entry name" value="ig"/>
    <property type="match status" value="1"/>
</dbReference>
<evidence type="ECO:0000256" key="12">
    <source>
        <dbReference type="SAM" id="Phobius"/>
    </source>
</evidence>
<dbReference type="Gene3D" id="3.30.1680.10">
    <property type="entry name" value="ligand-binding face of the semaphorins, domain 2"/>
    <property type="match status" value="1"/>
</dbReference>
<protein>
    <submittedName>
        <fullName evidence="17">Semaphorin-4D</fullName>
    </submittedName>
</protein>
<evidence type="ECO:0000256" key="7">
    <source>
        <dbReference type="ARBA" id="ARBA00023157"/>
    </source>
</evidence>
<dbReference type="InterPro" id="IPR016201">
    <property type="entry name" value="PSI"/>
</dbReference>
<dbReference type="SMART" id="SM00423">
    <property type="entry name" value="PSI"/>
    <property type="match status" value="1"/>
</dbReference>
<dbReference type="InterPro" id="IPR002165">
    <property type="entry name" value="Plexin_repeat"/>
</dbReference>
<feature type="region of interest" description="Disordered" evidence="11">
    <location>
        <begin position="787"/>
        <end position="832"/>
    </location>
</feature>
<reference evidence="17" key="1">
    <citation type="submission" date="2025-08" db="UniProtKB">
        <authorList>
            <consortium name="RefSeq"/>
        </authorList>
    </citation>
    <scope>IDENTIFICATION</scope>
    <source>
        <tissue evidence="17">Spleen</tissue>
    </source>
</reference>
<dbReference type="GO" id="GO:0045499">
    <property type="term" value="F:chemorepellent activity"/>
    <property type="evidence" value="ECO:0007669"/>
    <property type="project" value="TreeGrafter"/>
</dbReference>
<keyword evidence="5" id="KW-0524">Neurogenesis</keyword>
<dbReference type="InterPro" id="IPR036179">
    <property type="entry name" value="Ig-like_dom_sf"/>
</dbReference>
<dbReference type="OrthoDB" id="9988752at2759"/>
<dbReference type="GeneID" id="102842048"/>
<evidence type="ECO:0000256" key="4">
    <source>
        <dbReference type="ARBA" id="ARBA00022782"/>
    </source>
</evidence>
<comment type="caution">
    <text evidence="10">Lacks conserved residue(s) required for the propagation of feature annotation.</text>
</comment>
<organism evidence="16 17">
    <name type="scientific">Chrysochloris asiatica</name>
    <name type="common">Cape golden mole</name>
    <dbReference type="NCBI Taxonomy" id="185453"/>
    <lineage>
        <taxon>Eukaryota</taxon>
        <taxon>Metazoa</taxon>
        <taxon>Chordata</taxon>
        <taxon>Craniata</taxon>
        <taxon>Vertebrata</taxon>
        <taxon>Euteleostomi</taxon>
        <taxon>Mammalia</taxon>
        <taxon>Eutheria</taxon>
        <taxon>Afrotheria</taxon>
        <taxon>Chrysochloridae</taxon>
        <taxon>Chrysochlorinae</taxon>
        <taxon>Chrysochloris</taxon>
    </lineage>
</organism>
<dbReference type="CDD" id="cd11259">
    <property type="entry name" value="Sema_4D"/>
    <property type="match status" value="1"/>
</dbReference>
<keyword evidence="12" id="KW-1133">Transmembrane helix</keyword>
<dbReference type="Pfam" id="PF01403">
    <property type="entry name" value="Sema"/>
    <property type="match status" value="1"/>
</dbReference>
<dbReference type="PROSITE" id="PS50835">
    <property type="entry name" value="IG_LIKE"/>
    <property type="match status" value="1"/>
</dbReference>
<evidence type="ECO:0000256" key="10">
    <source>
        <dbReference type="PROSITE-ProRule" id="PRU00352"/>
    </source>
</evidence>
<accession>A0A9B0TWD8</accession>
<dbReference type="InterPro" id="IPR013783">
    <property type="entry name" value="Ig-like_fold"/>
</dbReference>
<keyword evidence="12" id="KW-0812">Transmembrane</keyword>
<dbReference type="Gene3D" id="2.60.40.10">
    <property type="entry name" value="Immunoglobulins"/>
    <property type="match status" value="1"/>
</dbReference>